<dbReference type="EMBL" id="FXEG02000002">
    <property type="protein sequence ID" value="SOX52973.1"/>
    <property type="molecule type" value="Genomic_DNA"/>
</dbReference>
<comment type="caution">
    <text evidence="1">The sequence shown here is derived from an EMBL/GenBank/DDBJ whole genome shotgun (WGS) entry which is preliminary data.</text>
</comment>
<evidence type="ECO:0000313" key="1">
    <source>
        <dbReference type="EMBL" id="SOX52973.1"/>
    </source>
</evidence>
<keyword evidence="2" id="KW-1185">Reference proteome</keyword>
<dbReference type="AlphaFoldDB" id="A0A2K4Y881"/>
<sequence>LFTGVAAHVLSRMPSLTAAGAGLMLATLGHAVGWPIPVGGSQVITHALLADLRAHGAEVATGIEISAPPGPSPGVVAYDTAPTAPLRIYGAALPEHYAKAATWEWAAIPRGAIAGPTPRLNP</sequence>
<gene>
    <name evidence="1" type="ORF">MAAFP003_1641</name>
</gene>
<reference evidence="1" key="1">
    <citation type="submission" date="2018-01" db="EMBL/GenBank/DDBJ databases">
        <authorList>
            <consortium name="Urmite Genomes"/>
        </authorList>
    </citation>
    <scope>NUCLEOTIDE SEQUENCE [LARGE SCALE GENOMIC DNA]</scope>
    <source>
        <strain evidence="1">AFP003</strain>
    </source>
</reference>
<protein>
    <submittedName>
        <fullName evidence="1">NAD(P)/FAD-dependent oxidoreductase</fullName>
    </submittedName>
</protein>
<accession>A0A2K4Y881</accession>
<evidence type="ECO:0000313" key="2">
    <source>
        <dbReference type="Proteomes" id="UP000236318"/>
    </source>
</evidence>
<feature type="non-terminal residue" evidence="1">
    <location>
        <position position="1"/>
    </location>
</feature>
<name>A0A2K4Y881_9MYCO</name>
<proteinExistence type="predicted"/>
<organism evidence="1 2">
    <name type="scientific">Mycobacterium ahvazicum</name>
    <dbReference type="NCBI Taxonomy" id="1964395"/>
    <lineage>
        <taxon>Bacteria</taxon>
        <taxon>Bacillati</taxon>
        <taxon>Actinomycetota</taxon>
        <taxon>Actinomycetes</taxon>
        <taxon>Mycobacteriales</taxon>
        <taxon>Mycobacteriaceae</taxon>
        <taxon>Mycobacterium</taxon>
        <taxon>Mycobacterium simiae complex</taxon>
    </lineage>
</organism>
<dbReference type="Proteomes" id="UP000236318">
    <property type="component" value="Unassembled WGS sequence"/>
</dbReference>